<protein>
    <submittedName>
        <fullName evidence="2">Uncharacterized protein</fullName>
    </submittedName>
</protein>
<organism evidence="2 3">
    <name type="scientific">Novipirellula artificiosorum</name>
    <dbReference type="NCBI Taxonomy" id="2528016"/>
    <lineage>
        <taxon>Bacteria</taxon>
        <taxon>Pseudomonadati</taxon>
        <taxon>Planctomycetota</taxon>
        <taxon>Planctomycetia</taxon>
        <taxon>Pirellulales</taxon>
        <taxon>Pirellulaceae</taxon>
        <taxon>Novipirellula</taxon>
    </lineage>
</organism>
<dbReference type="OrthoDB" id="286367at2"/>
<accession>A0A5C6DXA4</accession>
<feature type="transmembrane region" description="Helical" evidence="1">
    <location>
        <begin position="47"/>
        <end position="67"/>
    </location>
</feature>
<proteinExistence type="predicted"/>
<dbReference type="AlphaFoldDB" id="A0A5C6DXA4"/>
<sequence>MHVLWGGLTAAAGFFMLVCGLRKSEFMVYWLMAARSKLLWGESAHRFYQVVGVVVIGFGVLVAFGFIGR</sequence>
<name>A0A5C6DXA4_9BACT</name>
<keyword evidence="3" id="KW-1185">Reference proteome</keyword>
<keyword evidence="1" id="KW-0812">Transmembrane</keyword>
<keyword evidence="1" id="KW-1133">Transmembrane helix</keyword>
<evidence type="ECO:0000313" key="2">
    <source>
        <dbReference type="EMBL" id="TWU40844.1"/>
    </source>
</evidence>
<keyword evidence="1" id="KW-0472">Membrane</keyword>
<evidence type="ECO:0000256" key="1">
    <source>
        <dbReference type="SAM" id="Phobius"/>
    </source>
</evidence>
<dbReference type="RefSeq" id="WP_146525378.1">
    <property type="nucleotide sequence ID" value="NZ_SJPV01000002.1"/>
</dbReference>
<dbReference type="EMBL" id="SJPV01000002">
    <property type="protein sequence ID" value="TWU40844.1"/>
    <property type="molecule type" value="Genomic_DNA"/>
</dbReference>
<comment type="caution">
    <text evidence="2">The sequence shown here is derived from an EMBL/GenBank/DDBJ whole genome shotgun (WGS) entry which is preliminary data.</text>
</comment>
<dbReference type="Proteomes" id="UP000319143">
    <property type="component" value="Unassembled WGS sequence"/>
</dbReference>
<reference evidence="2 3" key="1">
    <citation type="submission" date="2019-02" db="EMBL/GenBank/DDBJ databases">
        <title>Deep-cultivation of Planctomycetes and their phenomic and genomic characterization uncovers novel biology.</title>
        <authorList>
            <person name="Wiegand S."/>
            <person name="Jogler M."/>
            <person name="Boedeker C."/>
            <person name="Pinto D."/>
            <person name="Vollmers J."/>
            <person name="Rivas-Marin E."/>
            <person name="Kohn T."/>
            <person name="Peeters S.H."/>
            <person name="Heuer A."/>
            <person name="Rast P."/>
            <person name="Oberbeckmann S."/>
            <person name="Bunk B."/>
            <person name="Jeske O."/>
            <person name="Meyerdierks A."/>
            <person name="Storesund J.E."/>
            <person name="Kallscheuer N."/>
            <person name="Luecker S."/>
            <person name="Lage O.M."/>
            <person name="Pohl T."/>
            <person name="Merkel B.J."/>
            <person name="Hornburger P."/>
            <person name="Mueller R.-W."/>
            <person name="Bruemmer F."/>
            <person name="Labrenz M."/>
            <person name="Spormann A.M."/>
            <person name="Op Den Camp H."/>
            <person name="Overmann J."/>
            <person name="Amann R."/>
            <person name="Jetten M.S.M."/>
            <person name="Mascher T."/>
            <person name="Medema M.H."/>
            <person name="Devos D.P."/>
            <person name="Kaster A.-K."/>
            <person name="Ovreas L."/>
            <person name="Rohde M."/>
            <person name="Galperin M.Y."/>
            <person name="Jogler C."/>
        </authorList>
    </citation>
    <scope>NUCLEOTIDE SEQUENCE [LARGE SCALE GENOMIC DNA]</scope>
    <source>
        <strain evidence="2 3">Poly41</strain>
    </source>
</reference>
<gene>
    <name evidence="2" type="ORF">Poly41_16790</name>
</gene>
<evidence type="ECO:0000313" key="3">
    <source>
        <dbReference type="Proteomes" id="UP000319143"/>
    </source>
</evidence>